<keyword evidence="1" id="KW-0472">Membrane</keyword>
<name>A0AAD6LJB4_9ROSI</name>
<accession>A0AAD6LJB4</accession>
<evidence type="ECO:0000313" key="3">
    <source>
        <dbReference type="Proteomes" id="UP001164929"/>
    </source>
</evidence>
<keyword evidence="1" id="KW-0812">Transmembrane</keyword>
<feature type="transmembrane region" description="Helical" evidence="1">
    <location>
        <begin position="58"/>
        <end position="75"/>
    </location>
</feature>
<organism evidence="2 3">
    <name type="scientific">Populus alba x Populus x berolinensis</name>
    <dbReference type="NCBI Taxonomy" id="444605"/>
    <lineage>
        <taxon>Eukaryota</taxon>
        <taxon>Viridiplantae</taxon>
        <taxon>Streptophyta</taxon>
        <taxon>Embryophyta</taxon>
        <taxon>Tracheophyta</taxon>
        <taxon>Spermatophyta</taxon>
        <taxon>Magnoliopsida</taxon>
        <taxon>eudicotyledons</taxon>
        <taxon>Gunneridae</taxon>
        <taxon>Pentapetalae</taxon>
        <taxon>rosids</taxon>
        <taxon>fabids</taxon>
        <taxon>Malpighiales</taxon>
        <taxon>Salicaceae</taxon>
        <taxon>Saliceae</taxon>
        <taxon>Populus</taxon>
    </lineage>
</organism>
<feature type="transmembrane region" description="Helical" evidence="1">
    <location>
        <begin position="87"/>
        <end position="105"/>
    </location>
</feature>
<dbReference type="AlphaFoldDB" id="A0AAD6LJB4"/>
<dbReference type="EMBL" id="JAQIZT010000016">
    <property type="protein sequence ID" value="KAJ6968171.1"/>
    <property type="molecule type" value="Genomic_DNA"/>
</dbReference>
<reference evidence="2 3" key="1">
    <citation type="journal article" date="2023" name="Mol. Ecol. Resour.">
        <title>Chromosome-level genome assembly of a triploid poplar Populus alba 'Berolinensis'.</title>
        <authorList>
            <person name="Chen S."/>
            <person name="Yu Y."/>
            <person name="Wang X."/>
            <person name="Wang S."/>
            <person name="Zhang T."/>
            <person name="Zhou Y."/>
            <person name="He R."/>
            <person name="Meng N."/>
            <person name="Wang Y."/>
            <person name="Liu W."/>
            <person name="Liu Z."/>
            <person name="Liu J."/>
            <person name="Guo Q."/>
            <person name="Huang H."/>
            <person name="Sederoff R.R."/>
            <person name="Wang G."/>
            <person name="Qu G."/>
            <person name="Chen S."/>
        </authorList>
    </citation>
    <scope>NUCLEOTIDE SEQUENCE [LARGE SCALE GENOMIC DNA]</scope>
    <source>
        <strain evidence="2">SC-2020</strain>
    </source>
</reference>
<keyword evidence="3" id="KW-1185">Reference proteome</keyword>
<evidence type="ECO:0000313" key="2">
    <source>
        <dbReference type="EMBL" id="KAJ6968171.1"/>
    </source>
</evidence>
<protein>
    <submittedName>
        <fullName evidence="2">Uncharacterized protein</fullName>
    </submittedName>
</protein>
<feature type="transmembrane region" description="Helical" evidence="1">
    <location>
        <begin position="31"/>
        <end position="51"/>
    </location>
</feature>
<comment type="caution">
    <text evidence="2">The sequence shown here is derived from an EMBL/GenBank/DDBJ whole genome shotgun (WGS) entry which is preliminary data.</text>
</comment>
<gene>
    <name evidence="2" type="ORF">NC653_036192</name>
</gene>
<proteinExistence type="predicted"/>
<dbReference type="Proteomes" id="UP001164929">
    <property type="component" value="Chromosome 16"/>
</dbReference>
<sequence>MKILPGDEADASCAPGLRLCPLLAFPGLPQFPLFCDVIVYVLWFCLSVYALCVSSCGFLPPVCGSVYSPLFVLFFCQKPLVCVPSGFLSRVCSFVLLFASILSLLRREGFGAMAGACSRCTVLIAGAGGGAQRWKEELKLVLLSGGVCRSGNERVAGARLVMVRGEVGCLYCVCWGSKLICIPSPEVP</sequence>
<keyword evidence="1" id="KW-1133">Transmembrane helix</keyword>
<evidence type="ECO:0000256" key="1">
    <source>
        <dbReference type="SAM" id="Phobius"/>
    </source>
</evidence>